<dbReference type="Pfam" id="PF00535">
    <property type="entry name" value="Glycos_transf_2"/>
    <property type="match status" value="1"/>
</dbReference>
<dbReference type="InterPro" id="IPR029044">
    <property type="entry name" value="Nucleotide-diphossugar_trans"/>
</dbReference>
<feature type="domain" description="Glycosyltransferase 2-like" evidence="1">
    <location>
        <begin position="4"/>
        <end position="188"/>
    </location>
</feature>
<dbReference type="InterPro" id="IPR001173">
    <property type="entry name" value="Glyco_trans_2-like"/>
</dbReference>
<comment type="caution">
    <text evidence="2">The sequence shown here is derived from an EMBL/GenBank/DDBJ whole genome shotgun (WGS) entry which is preliminary data.</text>
</comment>
<dbReference type="STRING" id="1798392.A3A79_05125"/>
<protein>
    <recommendedName>
        <fullName evidence="1">Glycosyltransferase 2-like domain-containing protein</fullName>
    </recommendedName>
</protein>
<name>A0A1F6AJX3_9BACT</name>
<dbReference type="EMBL" id="MFJV01000001">
    <property type="protein sequence ID" value="OGG24537.1"/>
    <property type="molecule type" value="Genomic_DNA"/>
</dbReference>
<gene>
    <name evidence="2" type="ORF">A3A79_05125</name>
</gene>
<dbReference type="Gene3D" id="3.90.550.10">
    <property type="entry name" value="Spore Coat Polysaccharide Biosynthesis Protein SpsA, Chain A"/>
    <property type="match status" value="1"/>
</dbReference>
<dbReference type="PANTHER" id="PTHR43179">
    <property type="entry name" value="RHAMNOSYLTRANSFERASE WBBL"/>
    <property type="match status" value="1"/>
</dbReference>
<dbReference type="Proteomes" id="UP000178759">
    <property type="component" value="Unassembled WGS sequence"/>
</dbReference>
<sequence>MDLSIVILNYNTVDLTRICLQTVFASNLGKYTMEVIVCDNGSSDGSLEMIKKEFPQVILIDNKKNLGFAAGNNPGIKRAKGRYILLLNTDIEIPKDTIRVMLEFMDGSPQVGVSTCKLQLPEGSMDPACHRGFPTPWAAFTYMSGLEKIFPHTKLFGEYHQGYKDLKTIHEVDCIVGAFFLVRREVIKEVGLLDEDYFMYAEDIDWCYRIREAGWKIMFNPKVTMLHKKKQSGRANILRKRRVITEIYFHKYNWLFYKKHYAKKYGSFVSIPVNIFYATRLFFLEKLGL</sequence>
<proteinExistence type="predicted"/>
<dbReference type="AlphaFoldDB" id="A0A1F6AJX3"/>
<dbReference type="SUPFAM" id="SSF53448">
    <property type="entry name" value="Nucleotide-diphospho-sugar transferases"/>
    <property type="match status" value="1"/>
</dbReference>
<accession>A0A1F6AJX3</accession>
<dbReference type="PANTHER" id="PTHR43179:SF7">
    <property type="entry name" value="RHAMNOSYLTRANSFERASE WBBL"/>
    <property type="match status" value="1"/>
</dbReference>
<reference evidence="2 3" key="1">
    <citation type="journal article" date="2016" name="Nat. Commun.">
        <title>Thousands of microbial genomes shed light on interconnected biogeochemical processes in an aquifer system.</title>
        <authorList>
            <person name="Anantharaman K."/>
            <person name="Brown C.T."/>
            <person name="Hug L.A."/>
            <person name="Sharon I."/>
            <person name="Castelle C.J."/>
            <person name="Probst A.J."/>
            <person name="Thomas B.C."/>
            <person name="Singh A."/>
            <person name="Wilkins M.J."/>
            <person name="Karaoz U."/>
            <person name="Brodie E.L."/>
            <person name="Williams K.H."/>
            <person name="Hubbard S.S."/>
            <person name="Banfield J.F."/>
        </authorList>
    </citation>
    <scope>NUCLEOTIDE SEQUENCE [LARGE SCALE GENOMIC DNA]</scope>
</reference>
<evidence type="ECO:0000259" key="1">
    <source>
        <dbReference type="Pfam" id="PF00535"/>
    </source>
</evidence>
<evidence type="ECO:0000313" key="3">
    <source>
        <dbReference type="Proteomes" id="UP000178759"/>
    </source>
</evidence>
<evidence type="ECO:0000313" key="2">
    <source>
        <dbReference type="EMBL" id="OGG24537.1"/>
    </source>
</evidence>
<organism evidence="2 3">
    <name type="scientific">Candidatus Gottesmanbacteria bacterium RIFCSPLOWO2_01_FULL_43_11b</name>
    <dbReference type="NCBI Taxonomy" id="1798392"/>
    <lineage>
        <taxon>Bacteria</taxon>
        <taxon>Candidatus Gottesmaniibacteriota</taxon>
    </lineage>
</organism>
<dbReference type="CDD" id="cd04186">
    <property type="entry name" value="GT_2_like_c"/>
    <property type="match status" value="1"/>
</dbReference>